<evidence type="ECO:0000313" key="3">
    <source>
        <dbReference type="Proteomes" id="UP001153269"/>
    </source>
</evidence>
<gene>
    <name evidence="2" type="ORF">PLEPLA_LOCUS16429</name>
</gene>
<proteinExistence type="predicted"/>
<feature type="compositionally biased region" description="Polar residues" evidence="1">
    <location>
        <begin position="129"/>
        <end position="140"/>
    </location>
</feature>
<dbReference type="Proteomes" id="UP001153269">
    <property type="component" value="Unassembled WGS sequence"/>
</dbReference>
<feature type="region of interest" description="Disordered" evidence="1">
    <location>
        <begin position="113"/>
        <end position="140"/>
    </location>
</feature>
<comment type="caution">
    <text evidence="2">The sequence shown here is derived from an EMBL/GenBank/DDBJ whole genome shotgun (WGS) entry which is preliminary data.</text>
</comment>
<sequence length="140" mass="15571">MASCQDQRQQRQIKLLHSKPKPEGSQPQLGLSNRRVHGCSKKVNKERKEKDSEALSTNPTLLPGFLQTLNFAPQPQAADCGKTFTVPEPLPSSWDPTSIKHLPAELQKRTVIPLPPTAKDPCHCGGQQGWEQASEQVEYH</sequence>
<feature type="compositionally biased region" description="Polar residues" evidence="1">
    <location>
        <begin position="1"/>
        <end position="12"/>
    </location>
</feature>
<reference evidence="2" key="1">
    <citation type="submission" date="2020-03" db="EMBL/GenBank/DDBJ databases">
        <authorList>
            <person name="Weist P."/>
        </authorList>
    </citation>
    <scope>NUCLEOTIDE SEQUENCE</scope>
</reference>
<accession>A0A9N7UDW5</accession>
<dbReference type="AlphaFoldDB" id="A0A9N7UDW5"/>
<evidence type="ECO:0000313" key="2">
    <source>
        <dbReference type="EMBL" id="CAB1428456.1"/>
    </source>
</evidence>
<evidence type="ECO:0000256" key="1">
    <source>
        <dbReference type="SAM" id="MobiDB-lite"/>
    </source>
</evidence>
<feature type="compositionally biased region" description="Basic residues" evidence="1">
    <location>
        <begin position="34"/>
        <end position="45"/>
    </location>
</feature>
<feature type="region of interest" description="Disordered" evidence="1">
    <location>
        <begin position="1"/>
        <end position="59"/>
    </location>
</feature>
<protein>
    <submittedName>
        <fullName evidence="2">Uncharacterized protein</fullName>
    </submittedName>
</protein>
<organism evidence="2 3">
    <name type="scientific">Pleuronectes platessa</name>
    <name type="common">European plaice</name>
    <dbReference type="NCBI Taxonomy" id="8262"/>
    <lineage>
        <taxon>Eukaryota</taxon>
        <taxon>Metazoa</taxon>
        <taxon>Chordata</taxon>
        <taxon>Craniata</taxon>
        <taxon>Vertebrata</taxon>
        <taxon>Euteleostomi</taxon>
        <taxon>Actinopterygii</taxon>
        <taxon>Neopterygii</taxon>
        <taxon>Teleostei</taxon>
        <taxon>Neoteleostei</taxon>
        <taxon>Acanthomorphata</taxon>
        <taxon>Carangaria</taxon>
        <taxon>Pleuronectiformes</taxon>
        <taxon>Pleuronectoidei</taxon>
        <taxon>Pleuronectidae</taxon>
        <taxon>Pleuronectes</taxon>
    </lineage>
</organism>
<name>A0A9N7UDW5_PLEPL</name>
<keyword evidence="3" id="KW-1185">Reference proteome</keyword>
<dbReference type="EMBL" id="CADEAL010001057">
    <property type="protein sequence ID" value="CAB1428456.1"/>
    <property type="molecule type" value="Genomic_DNA"/>
</dbReference>